<evidence type="ECO:0000313" key="6">
    <source>
        <dbReference type="EMBL" id="ODN41660.1"/>
    </source>
</evidence>
<reference evidence="6 7" key="1">
    <citation type="submission" date="2016-08" db="EMBL/GenBank/DDBJ databases">
        <title>Draft genome sequence of Candidatus Piscirickettsia litoralis, from seawater.</title>
        <authorList>
            <person name="Wan X."/>
            <person name="Lee A.J."/>
            <person name="Hou S."/>
            <person name="Donachie S.P."/>
        </authorList>
    </citation>
    <scope>NUCLEOTIDE SEQUENCE [LARGE SCALE GENOMIC DNA]</scope>
    <source>
        <strain evidence="6 7">Y2</strain>
    </source>
</reference>
<dbReference type="EMBL" id="MDTU01000001">
    <property type="protein sequence ID" value="ODN41660.1"/>
    <property type="molecule type" value="Genomic_DNA"/>
</dbReference>
<sequence length="1088" mass="118891">MRAIKTAKWLIRILIALSLLLIISVFLILSTPTGTQLAIKIGLSFIPSSIQINTDRLSGTLLTTVHANITYSQDSIKLAATDAQIKINLLSLLSGQINLSSVQTQSLAITTRANQVTKTQLNPNKSQTSLINHFFIPEIFINHLSIKKLIFKNNTIKSITGNAYLHASRNIINISAQAHGYYHSHALYLSTSGYGPINQFKSHSTLITHQNTIKRLKLTTTGQGDLTKSYQLKITGNILKSSKIDGVASFNISQAHWQTQLTVSSLNLAELSARYPSTLNIHVSGHGNSQSGQLNTDIQGTLFKQVIKGQAKLDYNPQKISFDIQAHNGNNAISLTGTPERAKMNIALNQIDHILPGSTGKINLQGRLNHNKITATATINNLLLNTPEISPILNHLRIKQARLNISTSQSEATVALFANNLTLLKLPIKNITSRFKLKSRQFSLSTHIQARKLILDQQATGTLNKNNQVNLTLHRFNLKQQNNNIDWALSKPVLAKFHLQHLTKLAISPFILTNKKNNQRSVSFSFKPLNNQQQDQIRQLQVKLVKFPLNLINQISPNKLQLTGSLSGTLDLQLKFNQHSHQLTKINAKLTSSAGKIRTVNPTSERIKTVAFQPLSLLIQGDQKQISSQMHWQLGHDDHINGQINLKNLRTLSGRIDYSLKAVNILGFIPEINIQHPTLTGTFSLSGNITQPKLTGQTTLTADLYLPITGIELKQTSLTLTANGSPTLAVKAKAMAGSGSLSLTGIIDITHLLPQVTLNIQGKNAQLMDLPYATLHANPNISIAYNNAKDLVITGDLHILKGDIHVDQVPQNITLPTDIKIVGDQQNPALNIHTDINLELDKNIFVTGYGLKTNIEGKLNIISTPNQLTRANGNLKLINGTYKLLGQNLNITQGQLIFGGNAIQNPGLNINIERKITPSNPTDESITTGVKVTGNLNKPTLTPYSTPTMSKADILSYLLFGTPVPQTSSGNAAILAQLVTSSSLFNTGTGGIVQNIKKTLGLSELGIQSNAPATQAAGQEQNNLNSLRSTTSLVLGKYLAPDLYVSYSVGFLGQQIASIRYQLNQNWSVNTEAGTTSAVDLFYNIEKN</sequence>
<gene>
    <name evidence="6" type="ORF">BGC07_00010</name>
</gene>
<dbReference type="RefSeq" id="WP_069311462.1">
    <property type="nucleotide sequence ID" value="NZ_MDTU01000001.1"/>
</dbReference>
<dbReference type="Pfam" id="PF04357">
    <property type="entry name" value="TamB"/>
    <property type="match status" value="1"/>
</dbReference>
<evidence type="ECO:0000313" key="7">
    <source>
        <dbReference type="Proteomes" id="UP000094329"/>
    </source>
</evidence>
<protein>
    <recommendedName>
        <fullName evidence="5">Translocation and assembly module TamB C-terminal domain-containing protein</fullName>
    </recommendedName>
</protein>
<organism evidence="6 7">
    <name type="scientific">Piscirickettsia litoralis</name>
    <dbReference type="NCBI Taxonomy" id="1891921"/>
    <lineage>
        <taxon>Bacteria</taxon>
        <taxon>Pseudomonadati</taxon>
        <taxon>Pseudomonadota</taxon>
        <taxon>Gammaproteobacteria</taxon>
        <taxon>Thiotrichales</taxon>
        <taxon>Piscirickettsiaceae</taxon>
        <taxon>Piscirickettsia</taxon>
    </lineage>
</organism>
<comment type="subcellular location">
    <subcellularLocation>
        <location evidence="1">Membrane</location>
        <topology evidence="1">Single-pass membrane protein</topology>
    </subcellularLocation>
</comment>
<feature type="domain" description="Translocation and assembly module TamB C-terminal" evidence="5">
    <location>
        <begin position="734"/>
        <end position="1086"/>
    </location>
</feature>
<dbReference type="Proteomes" id="UP000094329">
    <property type="component" value="Unassembled WGS sequence"/>
</dbReference>
<name>A0ABX3A2Q4_9GAMM</name>
<dbReference type="PANTHER" id="PTHR36985:SF1">
    <property type="entry name" value="TRANSLOCATION AND ASSEMBLY MODULE SUBUNIT TAMB"/>
    <property type="match status" value="1"/>
</dbReference>
<evidence type="ECO:0000256" key="2">
    <source>
        <dbReference type="ARBA" id="ARBA00022692"/>
    </source>
</evidence>
<comment type="caution">
    <text evidence="6">The sequence shown here is derived from an EMBL/GenBank/DDBJ whole genome shotgun (WGS) entry which is preliminary data.</text>
</comment>
<evidence type="ECO:0000256" key="1">
    <source>
        <dbReference type="ARBA" id="ARBA00004167"/>
    </source>
</evidence>
<dbReference type="InterPro" id="IPR007452">
    <property type="entry name" value="TamB_C"/>
</dbReference>
<evidence type="ECO:0000256" key="4">
    <source>
        <dbReference type="ARBA" id="ARBA00023136"/>
    </source>
</evidence>
<keyword evidence="2" id="KW-0812">Transmembrane</keyword>
<evidence type="ECO:0000259" key="5">
    <source>
        <dbReference type="Pfam" id="PF04357"/>
    </source>
</evidence>
<keyword evidence="3" id="KW-1133">Transmembrane helix</keyword>
<accession>A0ABX3A2Q4</accession>
<proteinExistence type="predicted"/>
<keyword evidence="4" id="KW-0472">Membrane</keyword>
<evidence type="ECO:0000256" key="3">
    <source>
        <dbReference type="ARBA" id="ARBA00022989"/>
    </source>
</evidence>
<keyword evidence="7" id="KW-1185">Reference proteome</keyword>
<dbReference type="PANTHER" id="PTHR36985">
    <property type="entry name" value="TRANSLOCATION AND ASSEMBLY MODULE SUBUNIT TAMB"/>
    <property type="match status" value="1"/>
</dbReference>